<feature type="region of interest" description="Disordered" evidence="1">
    <location>
        <begin position="452"/>
        <end position="480"/>
    </location>
</feature>
<dbReference type="Proteomes" id="UP000037460">
    <property type="component" value="Unassembled WGS sequence"/>
</dbReference>
<evidence type="ECO:0000313" key="2">
    <source>
        <dbReference type="EMBL" id="KOO21661.1"/>
    </source>
</evidence>
<gene>
    <name evidence="2" type="ORF">Ctob_000931</name>
</gene>
<sequence length="535" mass="57167">MAALAVPSLPAGVTRESLPDAVAATFDAIVATTVLDADERQQQVLKTSDDWAALITALANSGLLPQTELLAASRDLSLPASLPTLVRRLNVAHAPPRADKVDTLLEDAVARVRHLHGLLAEWELGSLSAEQTARLVAMLEALRGRLGTSVARLRDWHDGIHATLGPERCQSLFWDLLDPSAAERDRPHAFQREQLGAIERRCAQQRIASATLPPSASAAAAASAALRAASAARNGGGVIAFGGGFGPGIDVVVGTSAEERASRLRVVRCPHAHVSWSDAARLHNALDATRQLALSRHAAAFLGHIPHVPASAPHGYPAHARWHLELVSAGGSLAEGLLEGGALPETSLLFRHWRRELIEALYHLSAHTTFLLMGAVDLSHVYAMDYGTRLVLDQLPWGAEFPELPAEAVPHTAGAPIDHQALRDGLLLYDGVAMLKTLLGATGKPLQGVDTLPGLAPGLEPAEPLESRSRSRPVHRSAPATPSAHLAAILDACSHTTKPPTLRQLLSHPYFAPIDGFDREDIRAAYLRWRQQHAP</sequence>
<dbReference type="EMBL" id="JWZX01003344">
    <property type="protein sequence ID" value="KOO21661.1"/>
    <property type="molecule type" value="Genomic_DNA"/>
</dbReference>
<keyword evidence="3" id="KW-1185">Reference proteome</keyword>
<organism evidence="2 3">
    <name type="scientific">Chrysochromulina tobinii</name>
    <dbReference type="NCBI Taxonomy" id="1460289"/>
    <lineage>
        <taxon>Eukaryota</taxon>
        <taxon>Haptista</taxon>
        <taxon>Haptophyta</taxon>
        <taxon>Prymnesiophyceae</taxon>
        <taxon>Prymnesiales</taxon>
        <taxon>Chrysochromulinaceae</taxon>
        <taxon>Chrysochromulina</taxon>
    </lineage>
</organism>
<name>A0A0M0J4Z1_9EUKA</name>
<evidence type="ECO:0000256" key="1">
    <source>
        <dbReference type="SAM" id="MobiDB-lite"/>
    </source>
</evidence>
<protein>
    <submittedName>
        <fullName evidence="2">Uncharacterized protein</fullName>
    </submittedName>
</protein>
<reference evidence="3" key="1">
    <citation type="journal article" date="2015" name="PLoS Genet.">
        <title>Genome Sequence and Transcriptome Analyses of Chrysochromulina tobin: Metabolic Tools for Enhanced Algal Fitness in the Prominent Order Prymnesiales (Haptophyceae).</title>
        <authorList>
            <person name="Hovde B.T."/>
            <person name="Deodato C.R."/>
            <person name="Hunsperger H.M."/>
            <person name="Ryken S.A."/>
            <person name="Yost W."/>
            <person name="Jha R.K."/>
            <person name="Patterson J."/>
            <person name="Monnat R.J. Jr."/>
            <person name="Barlow S.B."/>
            <person name="Starkenburg S.R."/>
            <person name="Cattolico R.A."/>
        </authorList>
    </citation>
    <scope>NUCLEOTIDE SEQUENCE</scope>
    <source>
        <strain evidence="3">CCMP291</strain>
    </source>
</reference>
<comment type="caution">
    <text evidence="2">The sequence shown here is derived from an EMBL/GenBank/DDBJ whole genome shotgun (WGS) entry which is preliminary data.</text>
</comment>
<proteinExistence type="predicted"/>
<accession>A0A0M0J4Z1</accession>
<dbReference type="AlphaFoldDB" id="A0A0M0J4Z1"/>
<evidence type="ECO:0000313" key="3">
    <source>
        <dbReference type="Proteomes" id="UP000037460"/>
    </source>
</evidence>